<proteinExistence type="predicted"/>
<keyword evidence="2" id="KW-1185">Reference proteome</keyword>
<gene>
    <name evidence="1" type="ORF">PSHT_01995</name>
</gene>
<dbReference type="VEuPathDB" id="FungiDB:PSHT_01995"/>
<dbReference type="Proteomes" id="UP000238274">
    <property type="component" value="Unassembled WGS sequence"/>
</dbReference>
<protein>
    <submittedName>
        <fullName evidence="1">Uncharacterized protein</fullName>
    </submittedName>
</protein>
<reference evidence="2" key="2">
    <citation type="journal article" date="2018" name="BMC Genomics">
        <title>Genomic insights into host adaptation between the wheat stripe rust pathogen (Puccinia striiformis f. sp. tritici) and the barley stripe rust pathogen (Puccinia striiformis f. sp. hordei).</title>
        <authorList>
            <person name="Xia C."/>
            <person name="Wang M."/>
            <person name="Yin C."/>
            <person name="Cornejo O.E."/>
            <person name="Hulbert S.H."/>
            <person name="Chen X."/>
        </authorList>
    </citation>
    <scope>NUCLEOTIDE SEQUENCE [LARGE SCALE GENOMIC DNA]</scope>
    <source>
        <strain evidence="2">93TX-2</strain>
    </source>
</reference>
<feature type="non-terminal residue" evidence="1">
    <location>
        <position position="103"/>
    </location>
</feature>
<accession>A0A2S4WJ39</accession>
<dbReference type="AlphaFoldDB" id="A0A2S4WJ39"/>
<reference evidence="2" key="3">
    <citation type="journal article" date="2018" name="Mol. Plant Microbe Interact.">
        <title>Genome sequence resources for the wheat stripe rust pathogen (Puccinia striiformis f. sp. tritici) and the barley stripe rust pathogen (Puccinia striiformis f. sp. hordei).</title>
        <authorList>
            <person name="Xia C."/>
            <person name="Wang M."/>
            <person name="Yin C."/>
            <person name="Cornejo O.E."/>
            <person name="Hulbert S.H."/>
            <person name="Chen X."/>
        </authorList>
    </citation>
    <scope>NUCLEOTIDE SEQUENCE [LARGE SCALE GENOMIC DNA]</scope>
    <source>
        <strain evidence="2">93TX-2</strain>
    </source>
</reference>
<evidence type="ECO:0000313" key="2">
    <source>
        <dbReference type="Proteomes" id="UP000238274"/>
    </source>
</evidence>
<name>A0A2S4WJ39_9BASI</name>
<sequence>MESSSESVLSSLQQPARINNTLFKSGLHLNKAVQFFRNYQKAKELVKLLEVPLDIDDEMPEFHVDPLCAGSSSAFEEWCPHVWAPQDRGSKHVSADPGSTSHL</sequence>
<organism evidence="1 2">
    <name type="scientific">Puccinia striiformis</name>
    <dbReference type="NCBI Taxonomy" id="27350"/>
    <lineage>
        <taxon>Eukaryota</taxon>
        <taxon>Fungi</taxon>
        <taxon>Dikarya</taxon>
        <taxon>Basidiomycota</taxon>
        <taxon>Pucciniomycotina</taxon>
        <taxon>Pucciniomycetes</taxon>
        <taxon>Pucciniales</taxon>
        <taxon>Pucciniaceae</taxon>
        <taxon>Puccinia</taxon>
    </lineage>
</organism>
<evidence type="ECO:0000313" key="1">
    <source>
        <dbReference type="EMBL" id="POW21792.1"/>
    </source>
</evidence>
<comment type="caution">
    <text evidence="1">The sequence shown here is derived from an EMBL/GenBank/DDBJ whole genome shotgun (WGS) entry which is preliminary data.</text>
</comment>
<dbReference type="EMBL" id="PKSM01000016">
    <property type="protein sequence ID" value="POW21792.1"/>
    <property type="molecule type" value="Genomic_DNA"/>
</dbReference>
<reference evidence="1 2" key="1">
    <citation type="submission" date="2017-12" db="EMBL/GenBank/DDBJ databases">
        <title>Gene loss provides genomic basis for host adaptation in cereal stripe rust fungi.</title>
        <authorList>
            <person name="Xia C."/>
        </authorList>
    </citation>
    <scope>NUCLEOTIDE SEQUENCE [LARGE SCALE GENOMIC DNA]</scope>
    <source>
        <strain evidence="1 2">93TX-2</strain>
    </source>
</reference>